<comment type="caution">
    <text evidence="2">The sequence shown here is derived from an EMBL/GenBank/DDBJ whole genome shotgun (WGS) entry which is preliminary data.</text>
</comment>
<evidence type="ECO:0000313" key="2">
    <source>
        <dbReference type="EMBL" id="ORM71235.1"/>
    </source>
</evidence>
<keyword evidence="1" id="KW-0472">Membrane</keyword>
<dbReference type="AlphaFoldDB" id="A0A1X1D3J0"/>
<organism evidence="2 3">
    <name type="scientific">Pantoea rwandensis</name>
    <dbReference type="NCBI Taxonomy" id="1076550"/>
    <lineage>
        <taxon>Bacteria</taxon>
        <taxon>Pseudomonadati</taxon>
        <taxon>Pseudomonadota</taxon>
        <taxon>Gammaproteobacteria</taxon>
        <taxon>Enterobacterales</taxon>
        <taxon>Erwiniaceae</taxon>
        <taxon>Pantoea</taxon>
    </lineage>
</organism>
<gene>
    <name evidence="2" type="ORF">HA51_05015</name>
</gene>
<reference evidence="2 3" key="1">
    <citation type="journal article" date="2017" name="Antonie Van Leeuwenhoek">
        <title>Phylogenomic resolution of the bacterial genus Pantoea and its relationship with Erwinia and Tatumella.</title>
        <authorList>
            <person name="Palmer M."/>
            <person name="Steenkamp E.T."/>
            <person name="Coetzee M.P."/>
            <person name="Chan W.Y."/>
            <person name="van Zyl E."/>
            <person name="De Maayer P."/>
            <person name="Coutinho T.A."/>
            <person name="Blom J."/>
            <person name="Smits T.H."/>
            <person name="Duffy B."/>
            <person name="Venter S.N."/>
        </authorList>
    </citation>
    <scope>NUCLEOTIDE SEQUENCE [LARGE SCALE GENOMIC DNA]</scope>
    <source>
        <strain evidence="2 3">LMG 26275</strain>
    </source>
</reference>
<sequence length="77" mass="9262">MESVLQRLMFRNNQMQLFNFLNLFLFFIWVLNAMSVVKYIQPAPNKGFVQRGTMKGLPGTLVIFFWIETKLIWQWKC</sequence>
<evidence type="ECO:0000256" key="1">
    <source>
        <dbReference type="SAM" id="Phobius"/>
    </source>
</evidence>
<keyword evidence="1" id="KW-1133">Transmembrane helix</keyword>
<dbReference type="EMBL" id="MLFR01000002">
    <property type="protein sequence ID" value="ORM71235.1"/>
    <property type="molecule type" value="Genomic_DNA"/>
</dbReference>
<protein>
    <submittedName>
        <fullName evidence="2">Uncharacterized protein</fullName>
    </submittedName>
</protein>
<proteinExistence type="predicted"/>
<evidence type="ECO:0000313" key="3">
    <source>
        <dbReference type="Proteomes" id="UP000193558"/>
    </source>
</evidence>
<keyword evidence="1" id="KW-0812">Transmembrane</keyword>
<dbReference type="Proteomes" id="UP000193558">
    <property type="component" value="Unassembled WGS sequence"/>
</dbReference>
<name>A0A1X1D3J0_9GAMM</name>
<feature type="transmembrane region" description="Helical" evidence="1">
    <location>
        <begin position="20"/>
        <end position="40"/>
    </location>
</feature>
<accession>A0A1X1D3J0</accession>